<protein>
    <submittedName>
        <fullName evidence="1">Uncharacterized protein</fullName>
    </submittedName>
</protein>
<dbReference type="KEGG" id="fse:DI487_14710"/>
<keyword evidence="2" id="KW-1185">Reference proteome</keyword>
<dbReference type="AlphaFoldDB" id="A0A2U8QXZ5"/>
<organism evidence="1 2">
    <name type="scientific">Flavobacterium sediminis</name>
    <dbReference type="NCBI Taxonomy" id="2201181"/>
    <lineage>
        <taxon>Bacteria</taxon>
        <taxon>Pseudomonadati</taxon>
        <taxon>Bacteroidota</taxon>
        <taxon>Flavobacteriia</taxon>
        <taxon>Flavobacteriales</taxon>
        <taxon>Flavobacteriaceae</taxon>
        <taxon>Flavobacterium</taxon>
    </lineage>
</organism>
<reference evidence="1 2" key="1">
    <citation type="submission" date="2018-05" db="EMBL/GenBank/DDBJ databases">
        <title>Flavobacterium sp. MEBiC07310.</title>
        <authorList>
            <person name="Baek K."/>
        </authorList>
    </citation>
    <scope>NUCLEOTIDE SEQUENCE [LARGE SCALE GENOMIC DNA]</scope>
    <source>
        <strain evidence="1 2">MEBiC07310</strain>
    </source>
</reference>
<evidence type="ECO:0000313" key="2">
    <source>
        <dbReference type="Proteomes" id="UP000245429"/>
    </source>
</evidence>
<gene>
    <name evidence="1" type="ORF">DI487_14710</name>
</gene>
<dbReference type="Proteomes" id="UP000245429">
    <property type="component" value="Chromosome"/>
</dbReference>
<proteinExistence type="predicted"/>
<accession>A0A2U8QXZ5</accession>
<sequence>MKAKTEKRIIFLIVNYNILKSILNSLKIIYICYDSVWVKVTTCSHEMLNITFKKQKSMKNFELFVEEVVNKWRLEKKTILESAGLGKPSNRENGDLAEDYILQKIINLKPNYQAVKSKGSQTPSDIYSVARRNGYWHIMLIQVKSSTNKNMIYNLTENDKKTFDELAKFIKTQIGISDYMTNYRKSAVIISNGYVGVYKNENGRTIKHTIVETKAFKIFKKNTTKLDISNVKKNVAIAHKL</sequence>
<evidence type="ECO:0000313" key="1">
    <source>
        <dbReference type="EMBL" id="AWM14978.1"/>
    </source>
</evidence>
<dbReference type="EMBL" id="CP029463">
    <property type="protein sequence ID" value="AWM14978.1"/>
    <property type="molecule type" value="Genomic_DNA"/>
</dbReference>
<name>A0A2U8QXZ5_9FLAO</name>